<evidence type="ECO:0000313" key="6">
    <source>
        <dbReference type="Proteomes" id="UP000679725"/>
    </source>
</evidence>
<dbReference type="Pfam" id="PF07687">
    <property type="entry name" value="M20_dimer"/>
    <property type="match status" value="1"/>
</dbReference>
<dbReference type="NCBIfam" id="NF005914">
    <property type="entry name" value="PRK07907.1"/>
    <property type="match status" value="1"/>
</dbReference>
<evidence type="ECO:0000256" key="2">
    <source>
        <dbReference type="ARBA" id="ARBA00022723"/>
    </source>
</evidence>
<dbReference type="InterPro" id="IPR051458">
    <property type="entry name" value="Cyt/Met_Dipeptidase"/>
</dbReference>
<keyword evidence="3 5" id="KW-0378">Hydrolase</keyword>
<evidence type="ECO:0000259" key="4">
    <source>
        <dbReference type="Pfam" id="PF07687"/>
    </source>
</evidence>
<feature type="domain" description="Peptidase M20 dimerisation" evidence="4">
    <location>
        <begin position="190"/>
        <end position="347"/>
    </location>
</feature>
<dbReference type="InterPro" id="IPR002933">
    <property type="entry name" value="Peptidase_M20"/>
</dbReference>
<gene>
    <name evidence="5" type="primary">dapE</name>
    <name evidence="5" type="ORF">DYBT9623_04834</name>
</gene>
<keyword evidence="2" id="KW-0479">Metal-binding</keyword>
<dbReference type="SUPFAM" id="SSF53187">
    <property type="entry name" value="Zn-dependent exopeptidases"/>
    <property type="match status" value="1"/>
</dbReference>
<dbReference type="NCBIfam" id="NF006579">
    <property type="entry name" value="PRK09104.1"/>
    <property type="match status" value="1"/>
</dbReference>
<dbReference type="PANTHER" id="PTHR43270">
    <property type="entry name" value="BETA-ALA-HIS DIPEPTIDASE"/>
    <property type="match status" value="1"/>
</dbReference>
<evidence type="ECO:0000313" key="5">
    <source>
        <dbReference type="EMBL" id="CAG5073625.1"/>
    </source>
</evidence>
<dbReference type="Gene3D" id="3.30.70.360">
    <property type="match status" value="1"/>
</dbReference>
<proteinExistence type="predicted"/>
<dbReference type="EC" id="3.5.1.18" evidence="5"/>
<organism evidence="5 6">
    <name type="scientific">Dyadobacter linearis</name>
    <dbReference type="NCBI Taxonomy" id="2823330"/>
    <lineage>
        <taxon>Bacteria</taxon>
        <taxon>Pseudomonadati</taxon>
        <taxon>Bacteroidota</taxon>
        <taxon>Cytophagia</taxon>
        <taxon>Cytophagales</taxon>
        <taxon>Spirosomataceae</taxon>
        <taxon>Dyadobacter</taxon>
    </lineage>
</organism>
<evidence type="ECO:0000256" key="1">
    <source>
        <dbReference type="ARBA" id="ARBA00022670"/>
    </source>
</evidence>
<keyword evidence="1" id="KW-0645">Protease</keyword>
<dbReference type="EMBL" id="CAJRAU010000009">
    <property type="protein sequence ID" value="CAG5073625.1"/>
    <property type="molecule type" value="Genomic_DNA"/>
</dbReference>
<dbReference type="PANTHER" id="PTHR43270:SF12">
    <property type="entry name" value="SUCCINYL-DIAMINOPIMELATE DESUCCINYLASE"/>
    <property type="match status" value="1"/>
</dbReference>
<keyword evidence="6" id="KW-1185">Reference proteome</keyword>
<dbReference type="GO" id="GO:0009014">
    <property type="term" value="F:succinyl-diaminopimelate desuccinylase activity"/>
    <property type="evidence" value="ECO:0007669"/>
    <property type="project" value="UniProtKB-EC"/>
</dbReference>
<dbReference type="Gene3D" id="3.40.630.10">
    <property type="entry name" value="Zn peptidases"/>
    <property type="match status" value="1"/>
</dbReference>
<accession>A0ABN7RIT9</accession>
<dbReference type="InterPro" id="IPR011650">
    <property type="entry name" value="Peptidase_M20_dimer"/>
</dbReference>
<dbReference type="RefSeq" id="WP_215236095.1">
    <property type="nucleotide sequence ID" value="NZ_CAJRAU010000009.1"/>
</dbReference>
<reference evidence="5 6" key="1">
    <citation type="submission" date="2021-04" db="EMBL/GenBank/DDBJ databases">
        <authorList>
            <person name="Rodrigo-Torres L."/>
            <person name="Arahal R. D."/>
            <person name="Lucena T."/>
        </authorList>
    </citation>
    <scope>NUCLEOTIDE SEQUENCE [LARGE SCALE GENOMIC DNA]</scope>
    <source>
        <strain evidence="5 6">CECT 9623</strain>
    </source>
</reference>
<dbReference type="Pfam" id="PF01546">
    <property type="entry name" value="Peptidase_M20"/>
    <property type="match status" value="1"/>
</dbReference>
<dbReference type="Proteomes" id="UP000679725">
    <property type="component" value="Unassembled WGS sequence"/>
</dbReference>
<dbReference type="NCBIfam" id="NF006053">
    <property type="entry name" value="PRK08201.1"/>
    <property type="match status" value="1"/>
</dbReference>
<comment type="caution">
    <text evidence="5">The sequence shown here is derived from an EMBL/GenBank/DDBJ whole genome shotgun (WGS) entry which is preliminary data.</text>
</comment>
<name>A0ABN7RIT9_9BACT</name>
<sequence length="453" mass="50252">MQQYIENNRDRFLNELLDLLRIPSVSADSKFKNDMLKAAEFVRDSIQKAGADKAEIYETAGHPVVYGEKIIDPKLPTVLIYGHYDVQPADPYELWNSPPFEPVIKNERIFARGACDDKGQFYMHIKALETMIATDTLACNVKIMIEGEEEIGSSNLGTFVKEYREMLKCDTILISDTSIIANDVPSIETGLRGLTYVEVEIVGANRDLHSGVYGGGVANPINVLCEMIASLKDENGHITIPGFYEKVGELTTEQRDALNAAPFDLEEYKKDLQINDIQGEAGYSTIERTSVRPTLDVNGIWGGYIGEGAKTVLPSKANAKISMRLVPHQTDDEILELFTKHFESIAPASVKVKVMPHHGGLPYVTPTDSVEYKAAELAMEESFGKKPIPTRGGGSIPIVALFEQELGCKSILMGFGLDIDALHSPNESYGLFNYYKGIETIPLFFKHYAELKQ</sequence>
<evidence type="ECO:0000256" key="3">
    <source>
        <dbReference type="ARBA" id="ARBA00022801"/>
    </source>
</evidence>
<dbReference type="CDD" id="cd05680">
    <property type="entry name" value="M20_dipept_like"/>
    <property type="match status" value="1"/>
</dbReference>
<protein>
    <submittedName>
        <fullName evidence="5">Succinyl-diaminopimelate desuccinylase</fullName>
        <ecNumber evidence="5">3.5.1.18</ecNumber>
    </submittedName>
</protein>